<comment type="subcellular location">
    <subcellularLocation>
        <location evidence="2">Membrane</location>
        <topology evidence="2">Multi-pass membrane protein</topology>
    </subcellularLocation>
</comment>
<name>A0ABW1PRG3_9FLAO</name>
<dbReference type="SMART" id="SM00387">
    <property type="entry name" value="HATPase_c"/>
    <property type="match status" value="1"/>
</dbReference>
<dbReference type="CDD" id="cd00082">
    <property type="entry name" value="HisKA"/>
    <property type="match status" value="1"/>
</dbReference>
<keyword evidence="6 10" id="KW-0812">Transmembrane</keyword>
<sequence>MKITLKLTILFTIITAGILFLFAFIIYGYAKNDREEEFYDRIKIKAFVKGELFFDAKAPAETLQDIHMNNLKVMNEAEIAIYDENFNLLFHDNQKNDMVKETPEMFRKILKNGELRAFIGEWQMVGERYNFDGRTYFITAIAYDHYGYNKIDDMYKHMVYAYIFSIVVICLSGLFFAKKAFEPVKEMTRKVNKITASKFDLRLNVNGNKDELSALANTFNEMLDRLENSFETQKSFVSNISHELRTPLAAIIAELEISLSKNRGEEAYREAIQNTLLDAQRLVRLSSSLLDLAKASYDPSEISFKEIRIDEILLDARQMEQTANPSHKIDIHFDGDFENDQEMSVSGNEYLLKVAFANLFNNGCKYSFDKKCTVNVSFQDSKIILAFTNKGVGINPTEIDSIFKPFFRGENQQVAHGNGIGLSLTQKIISLHHGIISVKSEVNQETTFKIILTSSIF</sequence>
<dbReference type="GO" id="GO:0005524">
    <property type="term" value="F:ATP binding"/>
    <property type="evidence" value="ECO:0007669"/>
    <property type="project" value="UniProtKB-KW"/>
</dbReference>
<keyword evidence="8 10" id="KW-1133">Transmembrane helix</keyword>
<dbReference type="SUPFAM" id="SSF158472">
    <property type="entry name" value="HAMP domain-like"/>
    <property type="match status" value="1"/>
</dbReference>
<dbReference type="SUPFAM" id="SSF55874">
    <property type="entry name" value="ATPase domain of HSP90 chaperone/DNA topoisomerase II/histidine kinase"/>
    <property type="match status" value="1"/>
</dbReference>
<dbReference type="Pfam" id="PF02518">
    <property type="entry name" value="HATPase_c"/>
    <property type="match status" value="1"/>
</dbReference>
<evidence type="ECO:0000256" key="4">
    <source>
        <dbReference type="ARBA" id="ARBA00022553"/>
    </source>
</evidence>
<reference evidence="14" key="1">
    <citation type="journal article" date="2019" name="Int. J. Syst. Evol. Microbiol.">
        <title>The Global Catalogue of Microorganisms (GCM) 10K type strain sequencing project: providing services to taxonomists for standard genome sequencing and annotation.</title>
        <authorList>
            <consortium name="The Broad Institute Genomics Platform"/>
            <consortium name="The Broad Institute Genome Sequencing Center for Infectious Disease"/>
            <person name="Wu L."/>
            <person name="Ma J."/>
        </authorList>
    </citation>
    <scope>NUCLEOTIDE SEQUENCE [LARGE SCALE GENOMIC DNA]</scope>
    <source>
        <strain evidence="14">CCUG 49679</strain>
    </source>
</reference>
<evidence type="ECO:0000259" key="12">
    <source>
        <dbReference type="PROSITE" id="PS50885"/>
    </source>
</evidence>
<comment type="caution">
    <text evidence="13">The sequence shown here is derived from an EMBL/GenBank/DDBJ whole genome shotgun (WGS) entry which is preliminary data.</text>
</comment>
<dbReference type="PROSITE" id="PS50109">
    <property type="entry name" value="HIS_KIN"/>
    <property type="match status" value="1"/>
</dbReference>
<dbReference type="PROSITE" id="PS50885">
    <property type="entry name" value="HAMP"/>
    <property type="match status" value="1"/>
</dbReference>
<dbReference type="EMBL" id="JBHSQB010000020">
    <property type="protein sequence ID" value="MFC6098218.1"/>
    <property type="molecule type" value="Genomic_DNA"/>
</dbReference>
<protein>
    <recommendedName>
        <fullName evidence="3">histidine kinase</fullName>
        <ecNumber evidence="3">2.7.13.3</ecNumber>
    </recommendedName>
</protein>
<keyword evidence="14" id="KW-1185">Reference proteome</keyword>
<comment type="catalytic activity">
    <reaction evidence="1">
        <text>ATP + protein L-histidine = ADP + protein N-phospho-L-histidine.</text>
        <dbReference type="EC" id="2.7.13.3"/>
    </reaction>
</comment>
<dbReference type="Gene3D" id="1.10.287.130">
    <property type="match status" value="1"/>
</dbReference>
<accession>A0ABW1PRG3</accession>
<evidence type="ECO:0000256" key="10">
    <source>
        <dbReference type="SAM" id="Phobius"/>
    </source>
</evidence>
<dbReference type="PANTHER" id="PTHR45528">
    <property type="entry name" value="SENSOR HISTIDINE KINASE CPXA"/>
    <property type="match status" value="1"/>
</dbReference>
<dbReference type="InterPro" id="IPR003661">
    <property type="entry name" value="HisK_dim/P_dom"/>
</dbReference>
<dbReference type="SMART" id="SM00304">
    <property type="entry name" value="HAMP"/>
    <property type="match status" value="1"/>
</dbReference>
<feature type="domain" description="Histidine kinase" evidence="11">
    <location>
        <begin position="239"/>
        <end position="456"/>
    </location>
</feature>
<dbReference type="PRINTS" id="PR00344">
    <property type="entry name" value="BCTRLSENSOR"/>
</dbReference>
<dbReference type="EC" id="2.7.13.3" evidence="3"/>
<evidence type="ECO:0000256" key="3">
    <source>
        <dbReference type="ARBA" id="ARBA00012438"/>
    </source>
</evidence>
<dbReference type="InterPro" id="IPR050398">
    <property type="entry name" value="HssS/ArlS-like"/>
</dbReference>
<feature type="transmembrane region" description="Helical" evidence="10">
    <location>
        <begin position="7"/>
        <end position="30"/>
    </location>
</feature>
<dbReference type="Gene3D" id="6.10.340.10">
    <property type="match status" value="1"/>
</dbReference>
<dbReference type="InterPro" id="IPR003660">
    <property type="entry name" value="HAMP_dom"/>
</dbReference>
<proteinExistence type="predicted"/>
<dbReference type="SMART" id="SM00388">
    <property type="entry name" value="HisKA"/>
    <property type="match status" value="1"/>
</dbReference>
<dbReference type="Proteomes" id="UP001596287">
    <property type="component" value="Unassembled WGS sequence"/>
</dbReference>
<evidence type="ECO:0000313" key="13">
    <source>
        <dbReference type="EMBL" id="MFC6098218.1"/>
    </source>
</evidence>
<gene>
    <name evidence="13" type="ORF">ACFPVY_16325</name>
</gene>
<evidence type="ECO:0000256" key="5">
    <source>
        <dbReference type="ARBA" id="ARBA00022679"/>
    </source>
</evidence>
<evidence type="ECO:0000256" key="1">
    <source>
        <dbReference type="ARBA" id="ARBA00000085"/>
    </source>
</evidence>
<dbReference type="CDD" id="cd06225">
    <property type="entry name" value="HAMP"/>
    <property type="match status" value="1"/>
</dbReference>
<evidence type="ECO:0000256" key="6">
    <source>
        <dbReference type="ARBA" id="ARBA00022692"/>
    </source>
</evidence>
<evidence type="ECO:0000256" key="2">
    <source>
        <dbReference type="ARBA" id="ARBA00004141"/>
    </source>
</evidence>
<feature type="domain" description="HAMP" evidence="12">
    <location>
        <begin position="178"/>
        <end position="231"/>
    </location>
</feature>
<dbReference type="RefSeq" id="WP_379793220.1">
    <property type="nucleotide sequence ID" value="NZ_JBHSQB010000020.1"/>
</dbReference>
<dbReference type="InterPro" id="IPR005467">
    <property type="entry name" value="His_kinase_dom"/>
</dbReference>
<evidence type="ECO:0000259" key="11">
    <source>
        <dbReference type="PROSITE" id="PS50109"/>
    </source>
</evidence>
<dbReference type="PANTHER" id="PTHR45528:SF12">
    <property type="entry name" value="SENSOR HISTIDINE KINASE ARSS"/>
    <property type="match status" value="1"/>
</dbReference>
<evidence type="ECO:0000313" key="14">
    <source>
        <dbReference type="Proteomes" id="UP001596287"/>
    </source>
</evidence>
<dbReference type="InterPro" id="IPR036890">
    <property type="entry name" value="HATPase_C_sf"/>
</dbReference>
<keyword evidence="13" id="KW-0067">ATP-binding</keyword>
<evidence type="ECO:0000256" key="7">
    <source>
        <dbReference type="ARBA" id="ARBA00022777"/>
    </source>
</evidence>
<keyword evidence="9 10" id="KW-0472">Membrane</keyword>
<evidence type="ECO:0000256" key="9">
    <source>
        <dbReference type="ARBA" id="ARBA00023136"/>
    </source>
</evidence>
<evidence type="ECO:0000256" key="8">
    <source>
        <dbReference type="ARBA" id="ARBA00022989"/>
    </source>
</evidence>
<dbReference type="Pfam" id="PF00512">
    <property type="entry name" value="HisKA"/>
    <property type="match status" value="1"/>
</dbReference>
<keyword evidence="5" id="KW-0808">Transferase</keyword>
<dbReference type="SUPFAM" id="SSF47384">
    <property type="entry name" value="Homodimeric domain of signal transducing histidine kinase"/>
    <property type="match status" value="1"/>
</dbReference>
<dbReference type="InterPro" id="IPR003594">
    <property type="entry name" value="HATPase_dom"/>
</dbReference>
<keyword evidence="7" id="KW-0418">Kinase</keyword>
<keyword evidence="4" id="KW-0597">Phosphoprotein</keyword>
<dbReference type="InterPro" id="IPR004358">
    <property type="entry name" value="Sig_transdc_His_kin-like_C"/>
</dbReference>
<dbReference type="Pfam" id="PF00672">
    <property type="entry name" value="HAMP"/>
    <property type="match status" value="1"/>
</dbReference>
<dbReference type="Gene3D" id="3.30.565.10">
    <property type="entry name" value="Histidine kinase-like ATPase, C-terminal domain"/>
    <property type="match status" value="1"/>
</dbReference>
<keyword evidence="13" id="KW-0547">Nucleotide-binding</keyword>
<dbReference type="InterPro" id="IPR036097">
    <property type="entry name" value="HisK_dim/P_sf"/>
</dbReference>
<organism evidence="13 14">
    <name type="scientific">Flavobacterium qiangtangense</name>
    <dbReference type="NCBI Taxonomy" id="1442595"/>
    <lineage>
        <taxon>Bacteria</taxon>
        <taxon>Pseudomonadati</taxon>
        <taxon>Bacteroidota</taxon>
        <taxon>Flavobacteriia</taxon>
        <taxon>Flavobacteriales</taxon>
        <taxon>Flavobacteriaceae</taxon>
        <taxon>Flavobacterium</taxon>
    </lineage>
</organism>
<feature type="transmembrane region" description="Helical" evidence="10">
    <location>
        <begin position="159"/>
        <end position="177"/>
    </location>
</feature>